<dbReference type="AlphaFoldDB" id="A0ABD5R7Q9"/>
<dbReference type="Proteomes" id="UP001596201">
    <property type="component" value="Unassembled WGS sequence"/>
</dbReference>
<reference evidence="2 3" key="1">
    <citation type="journal article" date="2019" name="Int. J. Syst. Evol. Microbiol.">
        <title>The Global Catalogue of Microorganisms (GCM) 10K type strain sequencing project: providing services to taxonomists for standard genome sequencing and annotation.</title>
        <authorList>
            <consortium name="The Broad Institute Genomics Platform"/>
            <consortium name="The Broad Institute Genome Sequencing Center for Infectious Disease"/>
            <person name="Wu L."/>
            <person name="Ma J."/>
        </authorList>
    </citation>
    <scope>NUCLEOTIDE SEQUENCE [LARGE SCALE GENOMIC DNA]</scope>
    <source>
        <strain evidence="2 3">CGMCC 1.12237</strain>
    </source>
</reference>
<protein>
    <submittedName>
        <fullName evidence="2">Uncharacterized protein</fullName>
    </submittedName>
</protein>
<feature type="transmembrane region" description="Helical" evidence="1">
    <location>
        <begin position="39"/>
        <end position="63"/>
    </location>
</feature>
<evidence type="ECO:0000313" key="2">
    <source>
        <dbReference type="EMBL" id="MFC5366046.1"/>
    </source>
</evidence>
<dbReference type="RefSeq" id="WP_227228590.1">
    <property type="nucleotide sequence ID" value="NZ_JAJCVJ010000001.1"/>
</dbReference>
<name>A0ABD5R7Q9_9EURY</name>
<accession>A0ABD5R7Q9</accession>
<organism evidence="2 3">
    <name type="scientific">Salinirubrum litoreum</name>
    <dbReference type="NCBI Taxonomy" id="1126234"/>
    <lineage>
        <taxon>Archaea</taxon>
        <taxon>Methanobacteriati</taxon>
        <taxon>Methanobacteriota</taxon>
        <taxon>Stenosarchaea group</taxon>
        <taxon>Halobacteria</taxon>
        <taxon>Halobacteriales</taxon>
        <taxon>Haloferacaceae</taxon>
        <taxon>Salinirubrum</taxon>
    </lineage>
</organism>
<keyword evidence="1" id="KW-0812">Transmembrane</keyword>
<gene>
    <name evidence="2" type="ORF">ACFPJ5_03785</name>
</gene>
<proteinExistence type="predicted"/>
<keyword evidence="1" id="KW-0472">Membrane</keyword>
<feature type="transmembrane region" description="Helical" evidence="1">
    <location>
        <begin position="6"/>
        <end position="27"/>
    </location>
</feature>
<comment type="caution">
    <text evidence="2">The sequence shown here is derived from an EMBL/GenBank/DDBJ whole genome shotgun (WGS) entry which is preliminary data.</text>
</comment>
<evidence type="ECO:0000256" key="1">
    <source>
        <dbReference type="SAM" id="Phobius"/>
    </source>
</evidence>
<sequence>MDTAVAATLLQLIALAIPPVAVLLQMLRNSEHLGDPWRVFCFGLALSSVCFYLASGLAVLRFLSTALGAPLLLRGASGLLLLGLAPFAVFVVVLFREDIAD</sequence>
<keyword evidence="3" id="KW-1185">Reference proteome</keyword>
<keyword evidence="1" id="KW-1133">Transmembrane helix</keyword>
<evidence type="ECO:0000313" key="3">
    <source>
        <dbReference type="Proteomes" id="UP001596201"/>
    </source>
</evidence>
<feature type="transmembrane region" description="Helical" evidence="1">
    <location>
        <begin position="75"/>
        <end position="95"/>
    </location>
</feature>
<dbReference type="EMBL" id="JBHSKX010000001">
    <property type="protein sequence ID" value="MFC5366046.1"/>
    <property type="molecule type" value="Genomic_DNA"/>
</dbReference>